<dbReference type="Proteomes" id="UP000289152">
    <property type="component" value="Unassembled WGS sequence"/>
</dbReference>
<gene>
    <name evidence="2" type="ORF">M231_03000</name>
</gene>
<evidence type="ECO:0000256" key="1">
    <source>
        <dbReference type="SAM" id="MobiDB-lite"/>
    </source>
</evidence>
<name>A0A4Q1BP39_TREME</name>
<reference evidence="2 3" key="1">
    <citation type="submission" date="2016-06" db="EMBL/GenBank/DDBJ databases">
        <title>Evolution of pathogenesis and genome organization in the Tremellales.</title>
        <authorList>
            <person name="Cuomo C."/>
            <person name="Litvintseva A."/>
            <person name="Heitman J."/>
            <person name="Chen Y."/>
            <person name="Sun S."/>
            <person name="Springer D."/>
            <person name="Dromer F."/>
            <person name="Young S."/>
            <person name="Zeng Q."/>
            <person name="Chapman S."/>
            <person name="Gujja S."/>
            <person name="Saif S."/>
            <person name="Birren B."/>
        </authorList>
    </citation>
    <scope>NUCLEOTIDE SEQUENCE [LARGE SCALE GENOMIC DNA]</scope>
    <source>
        <strain evidence="2 3">ATCC 28783</strain>
    </source>
</reference>
<dbReference type="InParanoid" id="A0A4Q1BP39"/>
<protein>
    <submittedName>
        <fullName evidence="2">Uncharacterized protein</fullName>
    </submittedName>
</protein>
<evidence type="ECO:0000313" key="3">
    <source>
        <dbReference type="Proteomes" id="UP000289152"/>
    </source>
</evidence>
<feature type="region of interest" description="Disordered" evidence="1">
    <location>
        <begin position="47"/>
        <end position="72"/>
    </location>
</feature>
<keyword evidence="3" id="KW-1185">Reference proteome</keyword>
<evidence type="ECO:0000313" key="2">
    <source>
        <dbReference type="EMBL" id="RXK39646.1"/>
    </source>
</evidence>
<organism evidence="2 3">
    <name type="scientific">Tremella mesenterica</name>
    <name type="common">Jelly fungus</name>
    <dbReference type="NCBI Taxonomy" id="5217"/>
    <lineage>
        <taxon>Eukaryota</taxon>
        <taxon>Fungi</taxon>
        <taxon>Dikarya</taxon>
        <taxon>Basidiomycota</taxon>
        <taxon>Agaricomycotina</taxon>
        <taxon>Tremellomycetes</taxon>
        <taxon>Tremellales</taxon>
        <taxon>Tremellaceae</taxon>
        <taxon>Tremella</taxon>
    </lineage>
</organism>
<accession>A0A4Q1BP39</accession>
<dbReference type="EMBL" id="SDIL01000028">
    <property type="protein sequence ID" value="RXK39646.1"/>
    <property type="molecule type" value="Genomic_DNA"/>
</dbReference>
<dbReference type="AlphaFoldDB" id="A0A4Q1BP39"/>
<proteinExistence type="predicted"/>
<comment type="caution">
    <text evidence="2">The sequence shown here is derived from an EMBL/GenBank/DDBJ whole genome shotgun (WGS) entry which is preliminary data.</text>
</comment>
<sequence>MQETNSTILTRVPLTPIPSLYFDGGSDWDDSGPTTPTELDGSILATIPTSLDKPPPQSHQATRVEDSNGPTQEMDQAYSSLWCVKWLMSRLRYTQPGTELDRSLQRALGLVRADGDPRTAILGFPSTGSGNDGTKLYAIPKFVRKESSHELAKKGWAVTAEEVQT</sequence>